<feature type="transmembrane region" description="Helical" evidence="8">
    <location>
        <begin position="168"/>
        <end position="188"/>
    </location>
</feature>
<feature type="transmembrane region" description="Helical" evidence="8">
    <location>
        <begin position="256"/>
        <end position="277"/>
    </location>
</feature>
<feature type="transmembrane region" description="Helical" evidence="8">
    <location>
        <begin position="229"/>
        <end position="250"/>
    </location>
</feature>
<evidence type="ECO:0000256" key="4">
    <source>
        <dbReference type="ARBA" id="ARBA00022475"/>
    </source>
</evidence>
<keyword evidence="5 8" id="KW-0812">Transmembrane</keyword>
<dbReference type="Proteomes" id="UP000000270">
    <property type="component" value="Chromosome"/>
</dbReference>
<evidence type="ECO:0000256" key="5">
    <source>
        <dbReference type="ARBA" id="ARBA00022692"/>
    </source>
</evidence>
<dbReference type="PANTHER" id="PTHR36838">
    <property type="entry name" value="AUXIN EFFLUX CARRIER FAMILY PROTEIN"/>
    <property type="match status" value="1"/>
</dbReference>
<dbReference type="InterPro" id="IPR038770">
    <property type="entry name" value="Na+/solute_symporter_sf"/>
</dbReference>
<evidence type="ECO:0000256" key="1">
    <source>
        <dbReference type="ARBA" id="ARBA00004651"/>
    </source>
</evidence>
<dbReference type="HOGENOM" id="CLU_056175_2_1_5"/>
<dbReference type="Gene3D" id="1.20.1530.20">
    <property type="match status" value="1"/>
</dbReference>
<reference evidence="10" key="2">
    <citation type="submission" date="2007-04" db="EMBL/GenBank/DDBJ databases">
        <title>Complete genome sequence of the nitrogen-fixing bacterium Azorhizobium caulinodans ORS571.</title>
        <authorList>
            <person name="Lee K.B."/>
            <person name="Backer P.D."/>
            <person name="Aono T."/>
            <person name="Liu C.T."/>
            <person name="Suzuki S."/>
            <person name="Suzuki T."/>
            <person name="Kaneko T."/>
            <person name="Yamada M."/>
            <person name="Tabata S."/>
            <person name="Kupfer D.M."/>
            <person name="Najar F.Z."/>
            <person name="Wiley G.B."/>
            <person name="Roe B."/>
            <person name="Binnewies T."/>
            <person name="Ussery D."/>
            <person name="Vereecke D."/>
            <person name="Gevers D."/>
            <person name="Holsters M."/>
            <person name="Oyaizu H."/>
        </authorList>
    </citation>
    <scope>NUCLEOTIDE SEQUENCE [LARGE SCALE GENOMIC DNA]</scope>
    <source>
        <strain evidence="10">ATCC 43989 / DSM 5975 / JCM 20966 / LMG 6465 / NBRC 14845 / NCIMB 13405 / ORS 571</strain>
    </source>
</reference>
<sequence length="312" mass="32584">MLGILADLALIVLPVFGIVGVGYGAAKTRLISDSASDGLAEYVFSLAVPILIFKTLSESKLPDAQPWGYWIAYFTGAFAVFALAAVVAAKVFKRSHTEAVIHGFSAGQANTVFVGVPLILKAYGEAGAVPLFLLIAVHLPVMLVAATIAVEGGSGFSRATVKRLFRSLAFNPILLGIYAGGIGRLMGFEAHGVLKQVLDMMAASATPCALVSLGLALKRYGISGDLRPTVFISTLKLIVHPLLVLGLTRILPMPPVWAGVAVLFAAMPCGINAYLLAQRYGVGVGTSSSSVSLSTALGLFTITFWLYVLGVG</sequence>
<reference evidence="9 10" key="5">
    <citation type="journal article" date="2010" name="Appl. Environ. Microbiol.">
        <title>phrR-like gene praR of Azorhizobium caulinodans ORS571 is essential for symbiosis with Sesbania rostrata and is involved in expression of reb genes.</title>
        <authorList>
            <person name="Akiba N."/>
            <person name="Aono T."/>
            <person name="Toyazaki H."/>
            <person name="Sato S."/>
            <person name="Oyaizu H."/>
        </authorList>
    </citation>
    <scope>NUCLEOTIDE SEQUENCE [LARGE SCALE GENOMIC DNA]</scope>
    <source>
        <strain evidence="10">ATCC 43989 / DSM 5975 / JCM 20966 / LMG 6465 / NBRC 14845 / NCIMB 13405 / ORS 571</strain>
    </source>
</reference>
<reference evidence="9 10" key="4">
    <citation type="journal article" date="2009" name="Appl. Environ. Microbiol.">
        <title>Comparative genome-wide transcriptional profiling of Azorhizobium caulinodans ORS571 grown under free-living and symbiotic conditions.</title>
        <authorList>
            <person name="Tsukada S."/>
            <person name="Aono T."/>
            <person name="Akiba N."/>
            <person name="Lee KB."/>
            <person name="Liu CT."/>
            <person name="Toyazaki H."/>
            <person name="Oyaizu H."/>
        </authorList>
    </citation>
    <scope>NUCLEOTIDE SEQUENCE [LARGE SCALE GENOMIC DNA]</scope>
    <source>
        <strain evidence="10">ATCC 43989 / DSM 5975 / JCM 20966 / LMG 6465 / NBRC 14845 / NCIMB 13405 / ORS 571</strain>
    </source>
</reference>
<feature type="transmembrane region" description="Helical" evidence="8">
    <location>
        <begin position="99"/>
        <end position="120"/>
    </location>
</feature>
<evidence type="ECO:0000256" key="8">
    <source>
        <dbReference type="SAM" id="Phobius"/>
    </source>
</evidence>
<proteinExistence type="inferred from homology"/>
<dbReference type="KEGG" id="azc:AZC_0373"/>
<name>A8IJX7_AZOC5</name>
<dbReference type="eggNOG" id="COG0679">
    <property type="taxonomic scope" value="Bacteria"/>
</dbReference>
<feature type="transmembrane region" description="Helical" evidence="8">
    <location>
        <begin position="200"/>
        <end position="217"/>
    </location>
</feature>
<dbReference type="GO" id="GO:0055085">
    <property type="term" value="P:transmembrane transport"/>
    <property type="evidence" value="ECO:0007669"/>
    <property type="project" value="InterPro"/>
</dbReference>
<feature type="transmembrane region" description="Helical" evidence="8">
    <location>
        <begin position="289"/>
        <end position="308"/>
    </location>
</feature>
<feature type="transmembrane region" description="Helical" evidence="8">
    <location>
        <begin position="6"/>
        <end position="26"/>
    </location>
</feature>
<gene>
    <name evidence="9" type="ordered locus">AZC_0373</name>
</gene>
<organism evidence="9 10">
    <name type="scientific">Azorhizobium caulinodans (strain ATCC 43989 / DSM 5975 / JCM 20966 / LMG 6465 / NBRC 14845 / NCIMB 13405 / ORS 571)</name>
    <dbReference type="NCBI Taxonomy" id="438753"/>
    <lineage>
        <taxon>Bacteria</taxon>
        <taxon>Pseudomonadati</taxon>
        <taxon>Pseudomonadota</taxon>
        <taxon>Alphaproteobacteria</taxon>
        <taxon>Hyphomicrobiales</taxon>
        <taxon>Xanthobacteraceae</taxon>
        <taxon>Azorhizobium</taxon>
    </lineage>
</organism>
<dbReference type="AlphaFoldDB" id="A8IJX7"/>
<keyword evidence="3" id="KW-0813">Transport</keyword>
<dbReference type="RefSeq" id="WP_012168904.1">
    <property type="nucleotide sequence ID" value="NC_009937.1"/>
</dbReference>
<dbReference type="GO" id="GO:0005886">
    <property type="term" value="C:plasma membrane"/>
    <property type="evidence" value="ECO:0007669"/>
    <property type="project" value="UniProtKB-SubCell"/>
</dbReference>
<evidence type="ECO:0000256" key="6">
    <source>
        <dbReference type="ARBA" id="ARBA00022989"/>
    </source>
</evidence>
<dbReference type="Pfam" id="PF03547">
    <property type="entry name" value="Mem_trans"/>
    <property type="match status" value="2"/>
</dbReference>
<evidence type="ECO:0000256" key="3">
    <source>
        <dbReference type="ARBA" id="ARBA00022448"/>
    </source>
</evidence>
<evidence type="ECO:0000256" key="2">
    <source>
        <dbReference type="ARBA" id="ARBA00010145"/>
    </source>
</evidence>
<reference evidence="9 10" key="1">
    <citation type="journal article" date="2007" name="Appl. Environ. Microbiol.">
        <title>Rhizobial factors required for stem nodule maturation and maintenance in Sesbania rostrata-Azorhizobium caulinodans ORS571 symbiosis.</title>
        <authorList>
            <person name="Suzuki S."/>
            <person name="Aono T."/>
            <person name="Lee KB."/>
            <person name="Suzuki T."/>
            <person name="Liu CT."/>
            <person name="Miwa H."/>
            <person name="Wakao S."/>
            <person name="Iki T."/>
            <person name="Oyaizu H."/>
        </authorList>
    </citation>
    <scope>NUCLEOTIDE SEQUENCE [LARGE SCALE GENOMIC DNA]</scope>
    <source>
        <strain evidence="10">ATCC 43989 / DSM 5975 / JCM 20966 / LMG 6465 / NBRC 14845 / NCIMB 13405 / ORS 571</strain>
    </source>
</reference>
<feature type="transmembrane region" description="Helical" evidence="8">
    <location>
        <begin position="69"/>
        <end position="92"/>
    </location>
</feature>
<evidence type="ECO:0000313" key="10">
    <source>
        <dbReference type="Proteomes" id="UP000000270"/>
    </source>
</evidence>
<feature type="transmembrane region" description="Helical" evidence="8">
    <location>
        <begin position="38"/>
        <end position="57"/>
    </location>
</feature>
<keyword evidence="7 8" id="KW-0472">Membrane</keyword>
<comment type="similarity">
    <text evidence="2">Belongs to the auxin efflux carrier (TC 2.A.69) family.</text>
</comment>
<keyword evidence="10" id="KW-1185">Reference proteome</keyword>
<dbReference type="STRING" id="438753.AZC_0373"/>
<dbReference type="EMBL" id="AP009384">
    <property type="protein sequence ID" value="BAF86371.1"/>
    <property type="molecule type" value="Genomic_DNA"/>
</dbReference>
<evidence type="ECO:0000313" key="9">
    <source>
        <dbReference type="EMBL" id="BAF86371.1"/>
    </source>
</evidence>
<protein>
    <submittedName>
        <fullName evidence="9">Conserved hypothetical transmembrane protein</fullName>
    </submittedName>
</protein>
<reference evidence="9 10" key="6">
    <citation type="journal article" date="2011" name="Appl. Environ. Microbiol.">
        <title>Involvement of the azorhizobial chromosome partition gene (parA) in the onset of bacteroid differentiation during Sesbania rostrata stem nodule development.</title>
        <authorList>
            <person name="Liu CT."/>
            <person name="Lee KB."/>
            <person name="Wang YS."/>
            <person name="Peng MH."/>
            <person name="Lee KT."/>
            <person name="Suzuki S."/>
            <person name="Suzuki T."/>
            <person name="Oyaizu H."/>
        </authorList>
    </citation>
    <scope>NUCLEOTIDE SEQUENCE [LARGE SCALE GENOMIC DNA]</scope>
    <source>
        <strain evidence="10">ATCC 43989 / DSM 5975 / JCM 20966 / LMG 6465 / NBRC 14845 / NCIMB 13405 / ORS 571</strain>
    </source>
</reference>
<dbReference type="InterPro" id="IPR004776">
    <property type="entry name" value="Mem_transp_PIN-like"/>
</dbReference>
<keyword evidence="6 8" id="KW-1133">Transmembrane helix</keyword>
<evidence type="ECO:0000256" key="7">
    <source>
        <dbReference type="ARBA" id="ARBA00023136"/>
    </source>
</evidence>
<dbReference type="PANTHER" id="PTHR36838:SF3">
    <property type="entry name" value="TRANSPORTER AUXIN EFFLUX CARRIER EC FAMILY"/>
    <property type="match status" value="1"/>
</dbReference>
<accession>A8IJX7</accession>
<feature type="transmembrane region" description="Helical" evidence="8">
    <location>
        <begin position="132"/>
        <end position="156"/>
    </location>
</feature>
<comment type="subcellular location">
    <subcellularLocation>
        <location evidence="1">Cell membrane</location>
        <topology evidence="1">Multi-pass membrane protein</topology>
    </subcellularLocation>
</comment>
<keyword evidence="4" id="KW-1003">Cell membrane</keyword>
<reference evidence="9 10" key="3">
    <citation type="journal article" date="2008" name="BMC Genomics">
        <title>The genome of the versatile nitrogen fixer Azorhizobium caulinodans ORS571.</title>
        <authorList>
            <person name="Lee KB."/>
            <person name="Backer P.D."/>
            <person name="Aono T."/>
            <person name="Liu CT."/>
            <person name="Suzuki S."/>
            <person name="Suzuki T."/>
            <person name="Kaneko T."/>
            <person name="Yamada M."/>
            <person name="Tabata S."/>
            <person name="Kupfer D.M."/>
            <person name="Najar F.Z."/>
            <person name="Wiley G.B."/>
            <person name="Roe B."/>
            <person name="Binnewies T.T."/>
            <person name="Ussery D.W."/>
            <person name="D'Haeze W."/>
            <person name="Herder J.D."/>
            <person name="Gevers D."/>
            <person name="Vereecke D."/>
            <person name="Holsters M."/>
            <person name="Oyaizu H."/>
        </authorList>
    </citation>
    <scope>NUCLEOTIDE SEQUENCE [LARGE SCALE GENOMIC DNA]</scope>
    <source>
        <strain evidence="10">ATCC 43989 / DSM 5975 / JCM 20966 / LMG 6465 / NBRC 14845 / NCIMB 13405 / ORS 571</strain>
    </source>
</reference>